<dbReference type="OrthoDB" id="2913095at2759"/>
<evidence type="ECO:0000259" key="4">
    <source>
        <dbReference type="Pfam" id="PF17109"/>
    </source>
</evidence>
<keyword evidence="1" id="KW-0677">Repeat</keyword>
<feature type="domain" description="Fungal STAND N-terminal Goodbye" evidence="4">
    <location>
        <begin position="12"/>
        <end position="131"/>
    </location>
</feature>
<dbReference type="InterPro" id="IPR019734">
    <property type="entry name" value="TPR_rpt"/>
</dbReference>
<dbReference type="EMBL" id="MU001493">
    <property type="protein sequence ID" value="KAF2450919.1"/>
    <property type="molecule type" value="Genomic_DNA"/>
</dbReference>
<dbReference type="Proteomes" id="UP000799764">
    <property type="component" value="Unassembled WGS sequence"/>
</dbReference>
<dbReference type="InterPro" id="IPR011990">
    <property type="entry name" value="TPR-like_helical_dom_sf"/>
</dbReference>
<reference evidence="6" key="1">
    <citation type="journal article" date="2020" name="Stud. Mycol.">
        <title>101 Dothideomycetes genomes: a test case for predicting lifestyles and emergence of pathogens.</title>
        <authorList>
            <person name="Haridas S."/>
            <person name="Albert R."/>
            <person name="Binder M."/>
            <person name="Bloem J."/>
            <person name="Labutti K."/>
            <person name="Salamov A."/>
            <person name="Andreopoulos B."/>
            <person name="Baker S."/>
            <person name="Barry K."/>
            <person name="Bills G."/>
            <person name="Bluhm B."/>
            <person name="Cannon C."/>
            <person name="Castanera R."/>
            <person name="Culley D."/>
            <person name="Daum C."/>
            <person name="Ezra D."/>
            <person name="Gonzalez J."/>
            <person name="Henrissat B."/>
            <person name="Kuo A."/>
            <person name="Liang C."/>
            <person name="Lipzen A."/>
            <person name="Lutzoni F."/>
            <person name="Magnuson J."/>
            <person name="Mondo S."/>
            <person name="Nolan M."/>
            <person name="Ohm R."/>
            <person name="Pangilinan J."/>
            <person name="Park H.-J."/>
            <person name="Ramirez L."/>
            <person name="Alfaro M."/>
            <person name="Sun H."/>
            <person name="Tritt A."/>
            <person name="Yoshinaga Y."/>
            <person name="Zwiers L.-H."/>
            <person name="Turgeon B."/>
            <person name="Goodwin S."/>
            <person name="Spatafora J."/>
            <person name="Crous P."/>
            <person name="Grigoriev I."/>
        </authorList>
    </citation>
    <scope>NUCLEOTIDE SEQUENCE</scope>
    <source>
        <strain evidence="6">CBS 690.94</strain>
    </source>
</reference>
<comment type="caution">
    <text evidence="6">The sequence shown here is derived from an EMBL/GenBank/DDBJ whole genome shotgun (WGS) entry which is preliminary data.</text>
</comment>
<accession>A0A9P4UGB6</accession>
<feature type="compositionally biased region" description="Basic and acidic residues" evidence="3">
    <location>
        <begin position="1263"/>
        <end position="1277"/>
    </location>
</feature>
<dbReference type="InterPro" id="IPR056884">
    <property type="entry name" value="NPHP3-like_N"/>
</dbReference>
<evidence type="ECO:0000256" key="3">
    <source>
        <dbReference type="SAM" id="MobiDB-lite"/>
    </source>
</evidence>
<dbReference type="Pfam" id="PF17109">
    <property type="entry name" value="Goodbye"/>
    <property type="match status" value="1"/>
</dbReference>
<evidence type="ECO:0000256" key="2">
    <source>
        <dbReference type="PROSITE-ProRule" id="PRU00339"/>
    </source>
</evidence>
<dbReference type="PROSITE" id="PS50005">
    <property type="entry name" value="TPR"/>
    <property type="match status" value="1"/>
</dbReference>
<evidence type="ECO:0000313" key="7">
    <source>
        <dbReference type="Proteomes" id="UP000799764"/>
    </source>
</evidence>
<evidence type="ECO:0000256" key="1">
    <source>
        <dbReference type="ARBA" id="ARBA00022737"/>
    </source>
</evidence>
<dbReference type="PANTHER" id="PTHR10039:SF17">
    <property type="entry name" value="FUNGAL STAND N-TERMINAL GOODBYE DOMAIN-CONTAINING PROTEIN-RELATED"/>
    <property type="match status" value="1"/>
</dbReference>
<dbReference type="Gene3D" id="1.25.40.10">
    <property type="entry name" value="Tetratricopeptide repeat domain"/>
    <property type="match status" value="2"/>
</dbReference>
<feature type="repeat" description="TPR" evidence="2">
    <location>
        <begin position="866"/>
        <end position="899"/>
    </location>
</feature>
<dbReference type="InterPro" id="IPR031350">
    <property type="entry name" value="Goodbye_dom"/>
</dbReference>
<evidence type="ECO:0000313" key="6">
    <source>
        <dbReference type="EMBL" id="KAF2450919.1"/>
    </source>
</evidence>
<feature type="domain" description="Nephrocystin 3-like N-terminal" evidence="5">
    <location>
        <begin position="287"/>
        <end position="438"/>
    </location>
</feature>
<dbReference type="Pfam" id="PF24883">
    <property type="entry name" value="NPHP3_N"/>
    <property type="match status" value="1"/>
</dbReference>
<gene>
    <name evidence="6" type="ORF">P171DRAFT_460386</name>
</gene>
<keyword evidence="2" id="KW-0802">TPR repeat</keyword>
<organism evidence="6 7">
    <name type="scientific">Karstenula rhodostoma CBS 690.94</name>
    <dbReference type="NCBI Taxonomy" id="1392251"/>
    <lineage>
        <taxon>Eukaryota</taxon>
        <taxon>Fungi</taxon>
        <taxon>Dikarya</taxon>
        <taxon>Ascomycota</taxon>
        <taxon>Pezizomycotina</taxon>
        <taxon>Dothideomycetes</taxon>
        <taxon>Pleosporomycetidae</taxon>
        <taxon>Pleosporales</taxon>
        <taxon>Massarineae</taxon>
        <taxon>Didymosphaeriaceae</taxon>
        <taxon>Karstenula</taxon>
    </lineage>
</organism>
<dbReference type="PANTHER" id="PTHR10039">
    <property type="entry name" value="AMELOGENIN"/>
    <property type="match status" value="1"/>
</dbReference>
<protein>
    <recommendedName>
        <fullName evidence="8">Fungal STAND N-terminal Goodbye domain-containing protein</fullName>
    </recommendedName>
</protein>
<dbReference type="SUPFAM" id="SSF48452">
    <property type="entry name" value="TPR-like"/>
    <property type="match status" value="1"/>
</dbReference>
<feature type="region of interest" description="Disordered" evidence="3">
    <location>
        <begin position="1247"/>
        <end position="1308"/>
    </location>
</feature>
<keyword evidence="7" id="KW-1185">Reference proteome</keyword>
<evidence type="ECO:0008006" key="8">
    <source>
        <dbReference type="Google" id="ProtNLM"/>
    </source>
</evidence>
<sequence length="1418" mass="160240">MSNSTFNLQAEWREACWEFIRATQMDLNVKSPTAAQITAQLDKLNEAKEEEGSLSVGKAKRAVENTLRAVQTIGHLLAQGAQLTGFGGPANVTMNCVSFLIDAGFAYKKIAENIDNLFSQIGPIMERAEVYIKDRAVIGPQMELTTHRMLMAVVRTCQHCIEILRPRHSKRSKTKQFFEVALFQSDSVVQQQIDTLVTLQEQEMKMASTVTVTTVKKTAADVKIVGADVKSVATGVGMIGEMLSKNDAATAEEKMKKQFKAKLDVDDSSMRSLQLQYRNRREGLKHGTCAWLKDDSQYARWSDPEKESAPVIILSGDEGSGKSRYPQGRDDSTRISLAYFYCTRSAQSGQNVQNSSRENRSAKAAPSVKEMLRTWACQIMENDTFYRKNVHKLEDILQKLFLDQLPNGAIFFLLLDETHELDEDGCSELSILLDSLRIMLESRAPSSAVTIKLEDRNKANMLACFKATSTEIQKLKNWVISELPAAVNGNFLLAERKLQEVNKCQDVGSVRQLIEKIKEGANLFDSIDKEVSTCNRIFSTKQVPIVNALLLWVIYAAWELQLYELESILYVQEQHKPFQPLAKEIREDYSVFFDLAGLEDDPFQYVSIKSSAHAEYFKDASKQRKSSDSSSNQALSKGEIEIVRHFVKNLCEQRLYENLGLADFFDQKLLKSDSLAGEIGEEAESLRSYARNNLTNHLKQVDLDVVDPMIKAEMGPLLVKMFTNEKVVQSSNDFHWSSWAYNDVGLSYIVRLLKSSAVVKNVVRDDKRGEAWINEVLRAKDPELELLRAQTPAMAKAWLKTERTWDTYRVFLWWFGYYNKVENTDTPAERIKEPPWRLGLTSSEAIKQIYEKEIASLFPNMGFADSVGVRNLGMTLLECKHVAEAIDTLNEALIVDPDDLVARNALADAHATEIKTQSVLPNWDEALRHKDLVIEQLKAGKKLYTDEDTDASRKSLTSGKAVWLRELKRYEESQELLRGLLEEDPGNDSIRLELMRTLCQYQKYGEIIELVQAMENEVDPSTNNTAASRFLQYHAVDDTCHTVLVSAFQQESQLEGMKSYYRLAIKGCASNKERIAQWRHFHLTDRLASILFKFGPGPPEREEAITLWEKAAKDYRNDRTQCIRQLCKAYIAQAREAGPGSPIADAMIAKVKAFLQESNVETEETDVSQAEVRALLARYYRAVGDRVNAQETLRPDMELALRLLSDDDEENDWQGYRKLGDALMDFGAMDDAQAAWSLIQPKQGISHLLERPPSPNTSPSEETPPRTDETSSEDGKNEPSSSPNDNDSEGTPASSERPRLKRANTTMVPTGPLSYHCDGHCGTSWTYADDFHVCCECVDVQFNRECHQKLLAGQLERDVCDAKHDFLHVPAWTLESARRARDKKVLVGDSEKKIDAWLRETEQAWQLSVLDVKPGLCA</sequence>
<proteinExistence type="predicted"/>
<evidence type="ECO:0000259" key="5">
    <source>
        <dbReference type="Pfam" id="PF24883"/>
    </source>
</evidence>
<name>A0A9P4UGB6_9PLEO</name>